<dbReference type="InterPro" id="IPR000387">
    <property type="entry name" value="Tyr_Pase_dom"/>
</dbReference>
<comment type="caution">
    <text evidence="2">The sequence shown here is derived from an EMBL/GenBank/DDBJ whole genome shotgun (WGS) entry which is preliminary data.</text>
</comment>
<dbReference type="OrthoDB" id="2629679at2"/>
<dbReference type="SUPFAM" id="SSF52799">
    <property type="entry name" value="(Phosphotyrosine protein) phosphatases II"/>
    <property type="match status" value="1"/>
</dbReference>
<dbReference type="PANTHER" id="PTHR23339">
    <property type="entry name" value="TYROSINE SPECIFIC PROTEIN PHOSPHATASE AND DUAL SPECIFICITY PROTEIN PHOSPHATASE"/>
    <property type="match status" value="1"/>
</dbReference>
<dbReference type="RefSeq" id="WP_109516237.1">
    <property type="nucleotide sequence ID" value="NZ_PDOA01000003.1"/>
</dbReference>
<dbReference type="PROSITE" id="PS50056">
    <property type="entry name" value="TYR_PHOSPHATASE_2"/>
    <property type="match status" value="1"/>
</dbReference>
<evidence type="ECO:0000313" key="2">
    <source>
        <dbReference type="EMBL" id="PWC29665.1"/>
    </source>
</evidence>
<protein>
    <submittedName>
        <fullName evidence="2">Protein phosphatase</fullName>
    </submittedName>
</protein>
<accession>A0A2U1V6Z5</accession>
<evidence type="ECO:0000313" key="3">
    <source>
        <dbReference type="Proteomes" id="UP000245048"/>
    </source>
</evidence>
<gene>
    <name evidence="2" type="ORF">CR165_06945</name>
</gene>
<feature type="domain" description="Tyrosine specific protein phosphatases" evidence="1">
    <location>
        <begin position="62"/>
        <end position="133"/>
    </location>
</feature>
<dbReference type="Gene3D" id="3.90.190.10">
    <property type="entry name" value="Protein tyrosine phosphatase superfamily"/>
    <property type="match status" value="1"/>
</dbReference>
<reference evidence="3" key="1">
    <citation type="submission" date="2017-10" db="EMBL/GenBank/DDBJ databases">
        <authorList>
            <person name="Toshchakov S.V."/>
            <person name="Goeva M.A."/>
        </authorList>
    </citation>
    <scope>NUCLEOTIDE SEQUENCE [LARGE SCALE GENOMIC DNA]</scope>
    <source>
        <strain evidence="3">JR1/69-1-13</strain>
    </source>
</reference>
<name>A0A2U1V6Z5_9PROT</name>
<dbReference type="EMBL" id="PDOA01000003">
    <property type="protein sequence ID" value="PWC29665.1"/>
    <property type="molecule type" value="Genomic_DNA"/>
</dbReference>
<keyword evidence="3" id="KW-1185">Reference proteome</keyword>
<evidence type="ECO:0000259" key="1">
    <source>
        <dbReference type="PROSITE" id="PS50056"/>
    </source>
</evidence>
<dbReference type="AlphaFoldDB" id="A0A2U1V6Z5"/>
<sequence>MSGQGAGLGGLALPLPGGGTARLRGGPFAACPAEGFALCLDGGAANRRRATLLLPIPDFGVPDDLPALRAALAATVAALRAGEAVYVGCRAGLGRTGLVLGCLARRSGVTEEPVAFIRRHYHPGAIETAAQEAFLREASLDG</sequence>
<dbReference type="InterPro" id="IPR029021">
    <property type="entry name" value="Prot-tyrosine_phosphatase-like"/>
</dbReference>
<dbReference type="InterPro" id="IPR050561">
    <property type="entry name" value="PTP"/>
</dbReference>
<proteinExistence type="predicted"/>
<organism evidence="2 3">
    <name type="scientific">Teichococcus aestuarii</name>
    <dbReference type="NCBI Taxonomy" id="568898"/>
    <lineage>
        <taxon>Bacteria</taxon>
        <taxon>Pseudomonadati</taxon>
        <taxon>Pseudomonadota</taxon>
        <taxon>Alphaproteobacteria</taxon>
        <taxon>Acetobacterales</taxon>
        <taxon>Roseomonadaceae</taxon>
        <taxon>Roseomonas</taxon>
    </lineage>
</organism>
<dbReference type="Proteomes" id="UP000245048">
    <property type="component" value="Unassembled WGS sequence"/>
</dbReference>